<sequence>MNFTTPMLSILSFLGLLKQNREVIIPSDSKAYHELSKAGIKASKINKKDRTQSFFEKYFQEKVIILPKQEGKDKLQAKLRNINLKNKTLQLSKEKKKWIKRLEKAIVNNKVEFYFDNHSKSDYITGIWNKFLYLPRPKNQHTKSDRKFPAYKQEKLMQELKNTPIFVVENIFNEIISGESKNSFYKNFVEKLEAKYYNMFFWQPENELKEPYRMAFAFTNPQDAIELKEYLTEQFPYSTYEVDLSVKTMSLAEFYKLSKTAGSMNQLRIVPDVKDLCNLLLKSRKKGHIKFHKRQVYGKDFFQGQPIYKLIAAKTNLKPNKEYIHNIGNETVYLNYTPQHELIFLNDITYYFTNLEDAEKAWASFSLRYNRIGVPKKPKIEVYNLESLLSDYEQDIEGIPNKIRIIPTNEAKVFIRTEYNTEKSPVFSFKNYKLLWRIKIGIDRFAWGLTHRTSPFEYPAKWW</sequence>
<gene>
    <name evidence="1" type="primary">ycf80</name>
</gene>
<dbReference type="AlphaFoldDB" id="W0RYL8"/>
<dbReference type="EMBL" id="AP012987">
    <property type="protein sequence ID" value="BAO23636.1"/>
    <property type="molecule type" value="Genomic_DNA"/>
</dbReference>
<reference evidence="1" key="1">
    <citation type="journal article" date="2014" name="J. Plant Res.">
        <title>Analysis of the complete plastid genome of the unicellular red alga Porphyridium purpureum.</title>
        <authorList>
            <person name="Tajima N."/>
            <person name="Sato S."/>
            <person name="Maruyama F."/>
            <person name="Kurokawa K."/>
            <person name="Ohta H."/>
            <person name="Tabata S."/>
            <person name="Sekine K."/>
            <person name="Moriyama T."/>
            <person name="Sato N."/>
        </authorList>
    </citation>
    <scope>NUCLEOTIDE SEQUENCE</scope>
</reference>
<protein>
    <submittedName>
        <fullName evidence="1">Conserved hypothetical plastid protein</fullName>
    </submittedName>
</protein>
<keyword evidence="1" id="KW-0934">Plastid</keyword>
<proteinExistence type="predicted"/>
<organism evidence="1">
    <name type="scientific">Porphyridium purpureum</name>
    <name type="common">Red alga</name>
    <name type="synonym">Porphyridium cruentum</name>
    <dbReference type="NCBI Taxonomy" id="35688"/>
    <lineage>
        <taxon>Eukaryota</taxon>
        <taxon>Rhodophyta</taxon>
        <taxon>Bangiophyceae</taxon>
        <taxon>Porphyridiales</taxon>
        <taxon>Porphyridiaceae</taxon>
        <taxon>Porphyridium</taxon>
    </lineage>
</organism>
<name>W0RYL8_PORPP</name>
<accession>W0RYL8</accession>
<dbReference type="RefSeq" id="YP_008965660.1">
    <property type="nucleotide sequence ID" value="NC_023133.1"/>
</dbReference>
<keyword evidence="1" id="KW-0150">Chloroplast</keyword>
<evidence type="ECO:0000313" key="1">
    <source>
        <dbReference type="EMBL" id="BAO23636.1"/>
    </source>
</evidence>
<dbReference type="GeneID" id="17964148"/>
<geneLocation type="chloroplast" evidence="1"/>